<evidence type="ECO:0000256" key="1">
    <source>
        <dbReference type="SAM" id="MobiDB-lite"/>
    </source>
</evidence>
<protein>
    <recommendedName>
        <fullName evidence="4">Transposase IS4-like domain-containing protein</fullName>
    </recommendedName>
</protein>
<dbReference type="eggNOG" id="COG5421">
    <property type="taxonomic scope" value="Bacteria"/>
</dbReference>
<organism evidence="2 3">
    <name type="scientific">Acetomicrobium hydrogeniformans ATCC BAA-1850</name>
    <dbReference type="NCBI Taxonomy" id="592015"/>
    <lineage>
        <taxon>Bacteria</taxon>
        <taxon>Thermotogati</taxon>
        <taxon>Synergistota</taxon>
        <taxon>Synergistia</taxon>
        <taxon>Synergistales</taxon>
        <taxon>Acetomicrobiaceae</taxon>
        <taxon>Acetomicrobium</taxon>
    </lineage>
</organism>
<dbReference type="STRING" id="592015.HMPREF1705_04340"/>
<dbReference type="AlphaFoldDB" id="A0A0T5X9X7"/>
<accession>A0A0T5X9X7</accession>
<evidence type="ECO:0000313" key="3">
    <source>
        <dbReference type="Proteomes" id="UP000005273"/>
    </source>
</evidence>
<name>A0A0T5X9X7_9BACT</name>
<proteinExistence type="predicted"/>
<sequence length="149" mass="17072">MNLSHVGYNHLYRALDVIAEKKETLEQALFERERSLFNMQVDVVFYDVTTFYFESTSADSLKDFGFSKDGKFEEVQVVLGLITDCEGRPVGYELFPGDTFDGKSTDTDKRGLKLHELHQSERKGRGIFDQGQRDSFKPKDTTGNEDEKP</sequence>
<gene>
    <name evidence="2" type="ORF">HMPREF1705_04340</name>
</gene>
<comment type="caution">
    <text evidence="2">The sequence shown here is derived from an EMBL/GenBank/DDBJ whole genome shotgun (WGS) entry which is preliminary data.</text>
</comment>
<evidence type="ECO:0008006" key="4">
    <source>
        <dbReference type="Google" id="ProtNLM"/>
    </source>
</evidence>
<reference evidence="3" key="1">
    <citation type="submission" date="2012-09" db="EMBL/GenBank/DDBJ databases">
        <authorList>
            <person name="Weinstock G."/>
            <person name="Sodergren E."/>
            <person name="Clifton S."/>
            <person name="Fulton L."/>
            <person name="Fulton B."/>
            <person name="Courtney L."/>
            <person name="Fronick C."/>
            <person name="Harrison M."/>
            <person name="Strong C."/>
            <person name="Farmer C."/>
            <person name="Delehaunty K."/>
            <person name="Markovic C."/>
            <person name="Hall O."/>
            <person name="Minx P."/>
            <person name="Tomlinson C."/>
            <person name="Mitreva M."/>
            <person name="Nelson J."/>
            <person name="Hou S."/>
            <person name="Wollam A."/>
            <person name="Pepin K.H."/>
            <person name="Johnson M."/>
            <person name="Bhonagiri V."/>
            <person name="Nash W.E."/>
            <person name="Suruliraj S."/>
            <person name="Warren W."/>
            <person name="Chinwalla A."/>
            <person name="Mardis E.R."/>
            <person name="Wilson R.K."/>
        </authorList>
    </citation>
    <scope>NUCLEOTIDE SEQUENCE [LARGE SCALE GENOMIC DNA]</scope>
    <source>
        <strain evidence="3">OS1</strain>
    </source>
</reference>
<feature type="region of interest" description="Disordered" evidence="1">
    <location>
        <begin position="115"/>
        <end position="149"/>
    </location>
</feature>
<dbReference type="Proteomes" id="UP000005273">
    <property type="component" value="Unassembled WGS sequence"/>
</dbReference>
<evidence type="ECO:0000313" key="2">
    <source>
        <dbReference type="EMBL" id="KRT35074.1"/>
    </source>
</evidence>
<dbReference type="EMBL" id="ACJX03000001">
    <property type="protein sequence ID" value="KRT35074.1"/>
    <property type="molecule type" value="Genomic_DNA"/>
</dbReference>
<keyword evidence="3" id="KW-1185">Reference proteome</keyword>